<accession>A0A6J5RB09</accession>
<evidence type="ECO:0000256" key="3">
    <source>
        <dbReference type="ARBA" id="ARBA00022801"/>
    </source>
</evidence>
<evidence type="ECO:0000256" key="2">
    <source>
        <dbReference type="ARBA" id="ARBA00022722"/>
    </source>
</evidence>
<dbReference type="InterPro" id="IPR011856">
    <property type="entry name" value="tRNA_endonuc-like_dom_sf"/>
</dbReference>
<keyword evidence="2" id="KW-0540">Nuclease</keyword>
<dbReference type="Pfam" id="PF08774">
    <property type="entry name" value="VRR_NUC"/>
    <property type="match status" value="1"/>
</dbReference>
<organism evidence="5">
    <name type="scientific">uncultured Caudovirales phage</name>
    <dbReference type="NCBI Taxonomy" id="2100421"/>
    <lineage>
        <taxon>Viruses</taxon>
        <taxon>Duplodnaviria</taxon>
        <taxon>Heunggongvirae</taxon>
        <taxon>Uroviricota</taxon>
        <taxon>Caudoviricetes</taxon>
        <taxon>Peduoviridae</taxon>
        <taxon>Maltschvirus</taxon>
        <taxon>Maltschvirus maltsch</taxon>
    </lineage>
</organism>
<dbReference type="GO" id="GO:0016788">
    <property type="term" value="F:hydrolase activity, acting on ester bonds"/>
    <property type="evidence" value="ECO:0007669"/>
    <property type="project" value="InterPro"/>
</dbReference>
<dbReference type="EMBL" id="LR797210">
    <property type="protein sequence ID" value="CAB4194313.1"/>
    <property type="molecule type" value="Genomic_DNA"/>
</dbReference>
<evidence type="ECO:0000313" key="5">
    <source>
        <dbReference type="EMBL" id="CAB4194313.1"/>
    </source>
</evidence>
<dbReference type="GO" id="GO:0003676">
    <property type="term" value="F:nucleic acid binding"/>
    <property type="evidence" value="ECO:0007669"/>
    <property type="project" value="InterPro"/>
</dbReference>
<reference evidence="5" key="1">
    <citation type="submission" date="2020-05" db="EMBL/GenBank/DDBJ databases">
        <authorList>
            <person name="Chiriac C."/>
            <person name="Salcher M."/>
            <person name="Ghai R."/>
            <person name="Kavagutti S V."/>
        </authorList>
    </citation>
    <scope>NUCLEOTIDE SEQUENCE</scope>
</reference>
<gene>
    <name evidence="5" type="ORF">UFOVP1254_11</name>
</gene>
<evidence type="ECO:0000259" key="4">
    <source>
        <dbReference type="Pfam" id="PF08774"/>
    </source>
</evidence>
<feature type="domain" description="VRR-NUC" evidence="4">
    <location>
        <begin position="53"/>
        <end position="110"/>
    </location>
</feature>
<proteinExistence type="predicted"/>
<keyword evidence="3" id="KW-0378">Hydrolase</keyword>
<dbReference type="Gene3D" id="3.40.1350.10">
    <property type="match status" value="1"/>
</dbReference>
<name>A0A6J5RB09_9CAUD</name>
<dbReference type="InterPro" id="IPR014883">
    <property type="entry name" value="VRR_NUC"/>
</dbReference>
<protein>
    <submittedName>
        <fullName evidence="5">VRR-NUC domain containing protein</fullName>
    </submittedName>
</protein>
<evidence type="ECO:0000256" key="1">
    <source>
        <dbReference type="ARBA" id="ARBA00001946"/>
    </source>
</evidence>
<sequence>MSPEKYAEAGTEHAHQVALLMWSASMFGDSPELRWMFAIPNGGDRNPIVAARLKAEGVKSGVSDLCLPFARRGYHGFYIELKKPGGKASDNQLLFGKFLASEGYLFSLCDHWEIARDQILWYIAKDVV</sequence>
<dbReference type="GO" id="GO:0004518">
    <property type="term" value="F:nuclease activity"/>
    <property type="evidence" value="ECO:0007669"/>
    <property type="project" value="UniProtKB-KW"/>
</dbReference>
<comment type="cofactor">
    <cofactor evidence="1">
        <name>Mg(2+)</name>
        <dbReference type="ChEBI" id="CHEBI:18420"/>
    </cofactor>
</comment>